<dbReference type="AlphaFoldDB" id="F8AZ66"/>
<gene>
    <name evidence="3" type="ordered locus">FsymDg_3227</name>
</gene>
<dbReference type="GO" id="GO:0070967">
    <property type="term" value="F:coenzyme F420 binding"/>
    <property type="evidence" value="ECO:0007669"/>
    <property type="project" value="TreeGrafter"/>
</dbReference>
<dbReference type="InterPro" id="IPR052019">
    <property type="entry name" value="F420H2_bilvrd_red/Heme_oxyg"/>
</dbReference>
<keyword evidence="1" id="KW-0560">Oxidoreductase</keyword>
<dbReference type="Proteomes" id="UP000001549">
    <property type="component" value="Chromosome"/>
</dbReference>
<dbReference type="GO" id="GO:0005829">
    <property type="term" value="C:cytosol"/>
    <property type="evidence" value="ECO:0007669"/>
    <property type="project" value="TreeGrafter"/>
</dbReference>
<evidence type="ECO:0000256" key="1">
    <source>
        <dbReference type="ARBA" id="ARBA00023002"/>
    </source>
</evidence>
<evidence type="ECO:0000313" key="4">
    <source>
        <dbReference type="Proteomes" id="UP000001549"/>
    </source>
</evidence>
<dbReference type="PANTHER" id="PTHR35176">
    <property type="entry name" value="HEME OXYGENASE HI_0854-RELATED"/>
    <property type="match status" value="1"/>
</dbReference>
<dbReference type="STRING" id="656024.FsymDg_3227"/>
<organism evidence="3 4">
    <name type="scientific">Candidatus Protofrankia datiscae</name>
    <dbReference type="NCBI Taxonomy" id="2716812"/>
    <lineage>
        <taxon>Bacteria</taxon>
        <taxon>Bacillati</taxon>
        <taxon>Actinomycetota</taxon>
        <taxon>Actinomycetes</taxon>
        <taxon>Frankiales</taxon>
        <taxon>Frankiaceae</taxon>
        <taxon>Protofrankia</taxon>
    </lineage>
</organism>
<dbReference type="EMBL" id="CP002801">
    <property type="protein sequence ID" value="AEH10533.1"/>
    <property type="molecule type" value="Genomic_DNA"/>
</dbReference>
<accession>F8AZ66</accession>
<evidence type="ECO:0000313" key="3">
    <source>
        <dbReference type="EMBL" id="AEH10533.1"/>
    </source>
</evidence>
<dbReference type="SUPFAM" id="SSF50475">
    <property type="entry name" value="FMN-binding split barrel"/>
    <property type="match status" value="1"/>
</dbReference>
<keyword evidence="4" id="KW-1185">Reference proteome</keyword>
<protein>
    <submittedName>
        <fullName evidence="3">Putative F420-dependent enzyme</fullName>
    </submittedName>
</protein>
<dbReference type="eggNOG" id="COG0748">
    <property type="taxonomic scope" value="Bacteria"/>
</dbReference>
<sequence length="195" mass="22222">MRCCSDSSKLTSFVRAVRDRFVRRACFAVVGMVGTVGMRRRWVGREWFGSRWYEEPWLRQADRMSDVTSIPATHRDLLETPSAAAFTTVGAAGYPQTTAIWFLLDGDVVRTSLHRSRQKYRNVVDHPQATLFLIDPTNPFRTLEVRGDVTLEDTSDTSFLERLLVHYGQTLETFPAPTDNRVLLTLTPRRIVANG</sequence>
<dbReference type="InterPro" id="IPR012349">
    <property type="entry name" value="Split_barrel_FMN-bd"/>
</dbReference>
<name>F8AZ66_9ACTN</name>
<dbReference type="PANTHER" id="PTHR35176:SF6">
    <property type="entry name" value="HEME OXYGENASE HI_0854-RELATED"/>
    <property type="match status" value="1"/>
</dbReference>
<reference evidence="3 4" key="1">
    <citation type="submission" date="2011-05" db="EMBL/GenBank/DDBJ databases">
        <title>Complete sequence of chromosome of Frankia symbiont of Datisca glomerata.</title>
        <authorList>
            <consortium name="US DOE Joint Genome Institute"/>
            <person name="Lucas S."/>
            <person name="Han J."/>
            <person name="Lapidus A."/>
            <person name="Cheng J.-F."/>
            <person name="Goodwin L."/>
            <person name="Pitluck S."/>
            <person name="Peters L."/>
            <person name="Mikhailova N."/>
            <person name="Chertkov O."/>
            <person name="Teshima H."/>
            <person name="Han C."/>
            <person name="Tapia R."/>
            <person name="Land M."/>
            <person name="Hauser L."/>
            <person name="Kyrpides N."/>
            <person name="Ivanova N."/>
            <person name="Pagani I."/>
            <person name="Berry A."/>
            <person name="Pawlowski K."/>
            <person name="Persson T."/>
            <person name="Vanden Heuvel B."/>
            <person name="Benson D."/>
            <person name="Woyke T."/>
        </authorList>
    </citation>
    <scope>NUCLEOTIDE SEQUENCE [LARGE SCALE GENOMIC DNA]</scope>
    <source>
        <strain evidence="4">4085684</strain>
    </source>
</reference>
<dbReference type="HOGENOM" id="CLU_1394548_0_0_11"/>
<dbReference type="Pfam" id="PF01243">
    <property type="entry name" value="PNPOx_N"/>
    <property type="match status" value="1"/>
</dbReference>
<dbReference type="InterPro" id="IPR019920">
    <property type="entry name" value="F420-binding_dom_put"/>
</dbReference>
<feature type="domain" description="Pyridoxamine 5'-phosphate oxidase N-terminal" evidence="2">
    <location>
        <begin position="71"/>
        <end position="191"/>
    </location>
</feature>
<proteinExistence type="predicted"/>
<dbReference type="Gene3D" id="2.30.110.10">
    <property type="entry name" value="Electron Transport, Fmn-binding Protein, Chain A"/>
    <property type="match status" value="1"/>
</dbReference>
<dbReference type="NCBIfam" id="TIGR03618">
    <property type="entry name" value="Rv1155_F420"/>
    <property type="match status" value="1"/>
</dbReference>
<evidence type="ECO:0000259" key="2">
    <source>
        <dbReference type="Pfam" id="PF01243"/>
    </source>
</evidence>
<dbReference type="KEGG" id="fsy:FsymDg_3227"/>
<dbReference type="GO" id="GO:0016627">
    <property type="term" value="F:oxidoreductase activity, acting on the CH-CH group of donors"/>
    <property type="evidence" value="ECO:0007669"/>
    <property type="project" value="TreeGrafter"/>
</dbReference>
<dbReference type="InterPro" id="IPR011576">
    <property type="entry name" value="Pyridox_Oxase_N"/>
</dbReference>